<proteinExistence type="predicted"/>
<name>A0A1I7T7B7_9PELO</name>
<dbReference type="Proteomes" id="UP000095282">
    <property type="component" value="Unplaced"/>
</dbReference>
<evidence type="ECO:0000313" key="3">
    <source>
        <dbReference type="WBParaSite" id="Csp11.Scaffold528.g3118.t1"/>
    </source>
</evidence>
<feature type="compositionally biased region" description="Basic and acidic residues" evidence="1">
    <location>
        <begin position="74"/>
        <end position="103"/>
    </location>
</feature>
<keyword evidence="2" id="KW-1185">Reference proteome</keyword>
<sequence length="153" mass="17112">MGDFVKSDLPNGWNFPVLLDDSWFAAPEFEVEIRTNGHIYAGIMDLGGDGKDVNGNDSFGGGSDEQGGEDNGDERDADREGEKEHEEWGDAGKEVLKKVKDPTGNRTDGLLAERFLPHLFTTRPRRLNYLGPRKVMRRVREWETQVVLVVPGP</sequence>
<feature type="region of interest" description="Disordered" evidence="1">
    <location>
        <begin position="46"/>
        <end position="108"/>
    </location>
</feature>
<protein>
    <submittedName>
        <fullName evidence="3">GSDH domain-containing protein</fullName>
    </submittedName>
</protein>
<dbReference type="WBParaSite" id="Csp11.Scaffold528.g3118.t1">
    <property type="protein sequence ID" value="Csp11.Scaffold528.g3118.t1"/>
    <property type="gene ID" value="Csp11.Scaffold528.g3118"/>
</dbReference>
<dbReference type="AlphaFoldDB" id="A0A1I7T7B7"/>
<evidence type="ECO:0000256" key="1">
    <source>
        <dbReference type="SAM" id="MobiDB-lite"/>
    </source>
</evidence>
<accession>A0A1I7T7B7</accession>
<dbReference type="eggNOG" id="ENOG502TII4">
    <property type="taxonomic scope" value="Eukaryota"/>
</dbReference>
<evidence type="ECO:0000313" key="2">
    <source>
        <dbReference type="Proteomes" id="UP000095282"/>
    </source>
</evidence>
<organism evidence="2 3">
    <name type="scientific">Caenorhabditis tropicalis</name>
    <dbReference type="NCBI Taxonomy" id="1561998"/>
    <lineage>
        <taxon>Eukaryota</taxon>
        <taxon>Metazoa</taxon>
        <taxon>Ecdysozoa</taxon>
        <taxon>Nematoda</taxon>
        <taxon>Chromadorea</taxon>
        <taxon>Rhabditida</taxon>
        <taxon>Rhabditina</taxon>
        <taxon>Rhabditomorpha</taxon>
        <taxon>Rhabditoidea</taxon>
        <taxon>Rhabditidae</taxon>
        <taxon>Peloderinae</taxon>
        <taxon>Caenorhabditis</taxon>
    </lineage>
</organism>
<reference evidence="3" key="1">
    <citation type="submission" date="2016-11" db="UniProtKB">
        <authorList>
            <consortium name="WormBaseParasite"/>
        </authorList>
    </citation>
    <scope>IDENTIFICATION</scope>
</reference>